<evidence type="ECO:0000256" key="12">
    <source>
        <dbReference type="SAM" id="Phobius"/>
    </source>
</evidence>
<organism evidence="15 16">
    <name type="scientific">Phormidium yuhuli AB48</name>
    <dbReference type="NCBI Taxonomy" id="2940671"/>
    <lineage>
        <taxon>Bacteria</taxon>
        <taxon>Bacillati</taxon>
        <taxon>Cyanobacteriota</taxon>
        <taxon>Cyanophyceae</taxon>
        <taxon>Oscillatoriophycideae</taxon>
        <taxon>Oscillatoriales</taxon>
        <taxon>Oscillatoriaceae</taxon>
        <taxon>Phormidium</taxon>
        <taxon>Phormidium yuhuli</taxon>
    </lineage>
</organism>
<protein>
    <submittedName>
        <fullName evidence="15">Hemolysin family protein</fullName>
    </submittedName>
</protein>
<evidence type="ECO:0000313" key="15">
    <source>
        <dbReference type="EMBL" id="USR92414.1"/>
    </source>
</evidence>
<dbReference type="InterPro" id="IPR002550">
    <property type="entry name" value="CNNM"/>
</dbReference>
<dbReference type="SUPFAM" id="SSF56176">
    <property type="entry name" value="FAD-binding/transporter-associated domain-like"/>
    <property type="match status" value="1"/>
</dbReference>
<dbReference type="Gene3D" id="3.30.465.10">
    <property type="match status" value="1"/>
</dbReference>
<dbReference type="SMART" id="SM01091">
    <property type="entry name" value="CorC_HlyC"/>
    <property type="match status" value="1"/>
</dbReference>
<sequence length="520" mass="57055">MDAPLAALPLGLEAKTLQDIVFSLLSVLGLIAINAFFVTAEFSMVSVRRSRINQLVDAGDLPARSVQILQQDIDLLLSTTQLGITLSSLALGWIGEKTMASLVALLLTALPLSPPVATVVTHSLSIPLAFLLVAYLQIVLGELCPKSLALLYAEQLAQLLGPPSLAIARFFNPFLCILNQSTRLLLRLVGIRDVDRRFYNRVTPEELQRIIALEGESTGLEAEERELLSNVFEFGDVSAEEVMVPRTQIAALPSDATFSSFLEEVARSGHSRYPIIGESLDDIRGIVHLKELAEPLARGQMSLDTPIQPWVRPARFVPECTLLGELLPLLQRCGQPMVMVVDDFGGTAGLITMQDIIAEIVGESLESEGTEELAVQMVDERTFIVQAQMDLEEVNELLDLKLPVIDEYQTLGGFLIYQMQKIPQIGEGFGFDGLHLEVVATDGPRLHQIQVQRRDNSPPLDTQLSPISLSDTLSSEDLDLDTPLVDEAFPTRNTPDGDLDSLLDEESDSQSLPSSRKQQR</sequence>
<evidence type="ECO:0000256" key="1">
    <source>
        <dbReference type="ARBA" id="ARBA00004651"/>
    </source>
</evidence>
<keyword evidence="3" id="KW-1003">Cell membrane</keyword>
<keyword evidence="6 10" id="KW-1133">Transmembrane helix</keyword>
<dbReference type="Pfam" id="PF01595">
    <property type="entry name" value="CNNM"/>
    <property type="match status" value="1"/>
</dbReference>
<evidence type="ECO:0000256" key="7">
    <source>
        <dbReference type="ARBA" id="ARBA00023122"/>
    </source>
</evidence>
<dbReference type="Pfam" id="PF03471">
    <property type="entry name" value="CorC_HlyC"/>
    <property type="match status" value="1"/>
</dbReference>
<dbReference type="PANTHER" id="PTHR43099">
    <property type="entry name" value="UPF0053 PROTEIN YRKA"/>
    <property type="match status" value="1"/>
</dbReference>
<feature type="domain" description="CNNM transmembrane" evidence="14">
    <location>
        <begin position="16"/>
        <end position="224"/>
    </location>
</feature>
<keyword evidence="5" id="KW-0677">Repeat</keyword>
<dbReference type="InterPro" id="IPR000644">
    <property type="entry name" value="CBS_dom"/>
</dbReference>
<comment type="subcellular location">
    <subcellularLocation>
        <location evidence="1">Cell membrane</location>
        <topology evidence="1">Multi-pass membrane protein</topology>
    </subcellularLocation>
</comment>
<dbReference type="Proteomes" id="UP001056708">
    <property type="component" value="Chromosome"/>
</dbReference>
<evidence type="ECO:0000313" key="16">
    <source>
        <dbReference type="Proteomes" id="UP001056708"/>
    </source>
</evidence>
<name>A0ABY5AT57_9CYAN</name>
<accession>A0ABY5AT57</accession>
<keyword evidence="4 10" id="KW-0812">Transmembrane</keyword>
<evidence type="ECO:0000256" key="6">
    <source>
        <dbReference type="ARBA" id="ARBA00022989"/>
    </source>
</evidence>
<keyword evidence="8 10" id="KW-0472">Membrane</keyword>
<feature type="compositionally biased region" description="Low complexity" evidence="11">
    <location>
        <begin position="509"/>
        <end position="520"/>
    </location>
</feature>
<dbReference type="PROSITE" id="PS51371">
    <property type="entry name" value="CBS"/>
    <property type="match status" value="2"/>
</dbReference>
<proteinExistence type="inferred from homology"/>
<dbReference type="InterPro" id="IPR051676">
    <property type="entry name" value="UPF0053_domain"/>
</dbReference>
<dbReference type="CDD" id="cd04590">
    <property type="entry name" value="CBS_pair_CorC_HlyC_assoc"/>
    <property type="match status" value="1"/>
</dbReference>
<dbReference type="InterPro" id="IPR044751">
    <property type="entry name" value="Ion_transp-like_CBS"/>
</dbReference>
<feature type="domain" description="CBS" evidence="13">
    <location>
        <begin position="307"/>
        <end position="367"/>
    </location>
</feature>
<reference evidence="15" key="1">
    <citation type="submission" date="2022-06" db="EMBL/GenBank/DDBJ databases">
        <title>Genome sequence of Phormidium yuhuli AB48 isolated from an industrial photobioreactor environment.</title>
        <authorList>
            <person name="Qiu Y."/>
            <person name="Noonan A.J.C."/>
            <person name="Dofher K."/>
            <person name="Koch M."/>
            <person name="Kieft B."/>
            <person name="Lin X."/>
            <person name="Ziels R.M."/>
            <person name="Hallam S.J."/>
        </authorList>
    </citation>
    <scope>NUCLEOTIDE SEQUENCE</scope>
    <source>
        <strain evidence="15">AB48</strain>
    </source>
</reference>
<dbReference type="PANTHER" id="PTHR43099:SF2">
    <property type="entry name" value="UPF0053 PROTEIN YRKA"/>
    <property type="match status" value="1"/>
</dbReference>
<dbReference type="InterPro" id="IPR005170">
    <property type="entry name" value="Transptr-assoc_dom"/>
</dbReference>
<evidence type="ECO:0000256" key="11">
    <source>
        <dbReference type="SAM" id="MobiDB-lite"/>
    </source>
</evidence>
<feature type="region of interest" description="Disordered" evidence="11">
    <location>
        <begin position="452"/>
        <end position="520"/>
    </location>
</feature>
<dbReference type="Gene3D" id="3.10.580.10">
    <property type="entry name" value="CBS-domain"/>
    <property type="match status" value="1"/>
</dbReference>
<evidence type="ECO:0000256" key="8">
    <source>
        <dbReference type="ARBA" id="ARBA00023136"/>
    </source>
</evidence>
<evidence type="ECO:0000256" key="3">
    <source>
        <dbReference type="ARBA" id="ARBA00022475"/>
    </source>
</evidence>
<feature type="domain" description="CBS" evidence="13">
    <location>
        <begin position="243"/>
        <end position="305"/>
    </location>
</feature>
<evidence type="ECO:0000259" key="14">
    <source>
        <dbReference type="PROSITE" id="PS51846"/>
    </source>
</evidence>
<evidence type="ECO:0000256" key="2">
    <source>
        <dbReference type="ARBA" id="ARBA00006337"/>
    </source>
</evidence>
<dbReference type="RefSeq" id="WP_252664571.1">
    <property type="nucleotide sequence ID" value="NZ_CP098611.1"/>
</dbReference>
<evidence type="ECO:0000256" key="10">
    <source>
        <dbReference type="PROSITE-ProRule" id="PRU01193"/>
    </source>
</evidence>
<dbReference type="PROSITE" id="PS51846">
    <property type="entry name" value="CNNM"/>
    <property type="match status" value="1"/>
</dbReference>
<evidence type="ECO:0000256" key="9">
    <source>
        <dbReference type="PROSITE-ProRule" id="PRU00703"/>
    </source>
</evidence>
<gene>
    <name evidence="15" type="ORF">NEA10_06760</name>
</gene>
<evidence type="ECO:0000256" key="4">
    <source>
        <dbReference type="ARBA" id="ARBA00022692"/>
    </source>
</evidence>
<evidence type="ECO:0000259" key="13">
    <source>
        <dbReference type="PROSITE" id="PS51371"/>
    </source>
</evidence>
<feature type="transmembrane region" description="Helical" evidence="12">
    <location>
        <begin position="20"/>
        <end position="42"/>
    </location>
</feature>
<feature type="compositionally biased region" description="Acidic residues" evidence="11">
    <location>
        <begin position="497"/>
        <end position="508"/>
    </location>
</feature>
<keyword evidence="16" id="KW-1185">Reference proteome</keyword>
<dbReference type="SUPFAM" id="SSF54631">
    <property type="entry name" value="CBS-domain pair"/>
    <property type="match status" value="1"/>
</dbReference>
<dbReference type="InterPro" id="IPR016169">
    <property type="entry name" value="FAD-bd_PCMH_sub2"/>
</dbReference>
<keyword evidence="7 9" id="KW-0129">CBS domain</keyword>
<dbReference type="Pfam" id="PF00571">
    <property type="entry name" value="CBS"/>
    <property type="match status" value="1"/>
</dbReference>
<comment type="similarity">
    <text evidence="2">Belongs to the UPF0053 family.</text>
</comment>
<dbReference type="EMBL" id="CP098611">
    <property type="protein sequence ID" value="USR92414.1"/>
    <property type="molecule type" value="Genomic_DNA"/>
</dbReference>
<dbReference type="InterPro" id="IPR036318">
    <property type="entry name" value="FAD-bd_PCMH-like_sf"/>
</dbReference>
<evidence type="ECO:0000256" key="5">
    <source>
        <dbReference type="ARBA" id="ARBA00022737"/>
    </source>
</evidence>
<dbReference type="InterPro" id="IPR046342">
    <property type="entry name" value="CBS_dom_sf"/>
</dbReference>